<comment type="caution">
    <text evidence="2">The sequence shown here is derived from an EMBL/GenBank/DDBJ whole genome shotgun (WGS) entry which is preliminary data.</text>
</comment>
<keyword evidence="1" id="KW-0732">Signal</keyword>
<evidence type="ECO:0000256" key="1">
    <source>
        <dbReference type="SAM" id="SignalP"/>
    </source>
</evidence>
<keyword evidence="3" id="KW-1185">Reference proteome</keyword>
<feature type="signal peptide" evidence="1">
    <location>
        <begin position="1"/>
        <end position="20"/>
    </location>
</feature>
<gene>
    <name evidence="2" type="ORF">H2508_10970</name>
</gene>
<proteinExistence type="predicted"/>
<organism evidence="2 3">
    <name type="scientific">Sediminihaliea albiluteola</name>
    <dbReference type="NCBI Taxonomy" id="2758564"/>
    <lineage>
        <taxon>Bacteria</taxon>
        <taxon>Pseudomonadati</taxon>
        <taxon>Pseudomonadota</taxon>
        <taxon>Gammaproteobacteria</taxon>
        <taxon>Cellvibrionales</taxon>
        <taxon>Halieaceae</taxon>
        <taxon>Sediminihaliea</taxon>
    </lineage>
</organism>
<protein>
    <submittedName>
        <fullName evidence="2">Uncharacterized protein</fullName>
    </submittedName>
</protein>
<dbReference type="EMBL" id="JACFXU010000014">
    <property type="protein sequence ID" value="MBA6413632.1"/>
    <property type="molecule type" value="Genomic_DNA"/>
</dbReference>
<sequence length="124" mass="13103">MNKLSCAIAALLLSSTAAMAECTKPEQPQLPDGATAKMEDMLAGQQAVKTFQASNVEYMKCLEEAFSSAEATVKEGKADKATIEAAKKSYAEAVEAYNAAVSSEEAVAGQFNTEVREFKAANPN</sequence>
<evidence type="ECO:0000313" key="3">
    <source>
        <dbReference type="Proteomes" id="UP000539350"/>
    </source>
</evidence>
<name>A0A7W2YJZ8_9GAMM</name>
<dbReference type="AlphaFoldDB" id="A0A7W2YJZ8"/>
<reference evidence="2 3" key="1">
    <citation type="submission" date="2020-07" db="EMBL/GenBank/DDBJ databases">
        <title>Halieaceae bacterium, F7430, whole genome shotgun sequencing project.</title>
        <authorList>
            <person name="Jiang S."/>
            <person name="Liu Z.W."/>
            <person name="Du Z.J."/>
        </authorList>
    </citation>
    <scope>NUCLEOTIDE SEQUENCE [LARGE SCALE GENOMIC DNA]</scope>
    <source>
        <strain evidence="2 3">F7430</strain>
    </source>
</reference>
<dbReference type="Proteomes" id="UP000539350">
    <property type="component" value="Unassembled WGS sequence"/>
</dbReference>
<feature type="chain" id="PRO_5030661112" evidence="1">
    <location>
        <begin position="21"/>
        <end position="124"/>
    </location>
</feature>
<evidence type="ECO:0000313" key="2">
    <source>
        <dbReference type="EMBL" id="MBA6413632.1"/>
    </source>
</evidence>
<dbReference type="RefSeq" id="WP_182173202.1">
    <property type="nucleotide sequence ID" value="NZ_JACFXU010000014.1"/>
</dbReference>
<accession>A0A7W2YJZ8</accession>